<proteinExistence type="predicted"/>
<dbReference type="PATRIC" id="fig|1439726.3.peg.1881"/>
<feature type="transmembrane region" description="Helical" evidence="1">
    <location>
        <begin position="122"/>
        <end position="142"/>
    </location>
</feature>
<organism evidence="3 4">
    <name type="scientific">Methylobrevis pamukkalensis</name>
    <dbReference type="NCBI Taxonomy" id="1439726"/>
    <lineage>
        <taxon>Bacteria</taxon>
        <taxon>Pseudomonadati</taxon>
        <taxon>Pseudomonadota</taxon>
        <taxon>Alphaproteobacteria</taxon>
        <taxon>Hyphomicrobiales</taxon>
        <taxon>Pleomorphomonadaceae</taxon>
        <taxon>Methylobrevis</taxon>
    </lineage>
</organism>
<dbReference type="InterPro" id="IPR012429">
    <property type="entry name" value="HGSNAT_cat"/>
</dbReference>
<feature type="transmembrane region" description="Helical" evidence="1">
    <location>
        <begin position="238"/>
        <end position="259"/>
    </location>
</feature>
<reference evidence="3 4" key="1">
    <citation type="submission" date="2016-07" db="EMBL/GenBank/DDBJ databases">
        <title>Draft Genome Sequence of Methylobrevis pamukkalensis PK2.</title>
        <authorList>
            <person name="Vasilenko O.V."/>
            <person name="Doronina N.V."/>
            <person name="Shmareva M.N."/>
            <person name="Tarlachkov S.V."/>
            <person name="Mustakhimov I."/>
            <person name="Trotsenko Y.A."/>
        </authorList>
    </citation>
    <scope>NUCLEOTIDE SEQUENCE [LARGE SCALE GENOMIC DNA]</scope>
    <source>
        <strain evidence="3 4">PK2</strain>
    </source>
</reference>
<feature type="domain" description="Heparan-alpha-glucosaminide N-acetyltransferase catalytic" evidence="2">
    <location>
        <begin position="24"/>
        <end position="246"/>
    </location>
</feature>
<dbReference type="EMBL" id="MCRJ01000036">
    <property type="protein sequence ID" value="ODN70863.1"/>
    <property type="molecule type" value="Genomic_DNA"/>
</dbReference>
<dbReference type="Pfam" id="PF07786">
    <property type="entry name" value="HGSNAT_cat"/>
    <property type="match status" value="1"/>
</dbReference>
<evidence type="ECO:0000313" key="4">
    <source>
        <dbReference type="Proteomes" id="UP000094622"/>
    </source>
</evidence>
<dbReference type="OrthoDB" id="9807591at2"/>
<feature type="transmembrane region" description="Helical" evidence="1">
    <location>
        <begin position="194"/>
        <end position="217"/>
    </location>
</feature>
<comment type="caution">
    <text evidence="3">The sequence shown here is derived from an EMBL/GenBank/DDBJ whole genome shotgun (WGS) entry which is preliminary data.</text>
</comment>
<gene>
    <name evidence="3" type="ORF">A6302_01780</name>
</gene>
<feature type="transmembrane region" description="Helical" evidence="1">
    <location>
        <begin position="149"/>
        <end position="174"/>
    </location>
</feature>
<evidence type="ECO:0000313" key="3">
    <source>
        <dbReference type="EMBL" id="ODN70863.1"/>
    </source>
</evidence>
<keyword evidence="1" id="KW-0472">Membrane</keyword>
<protein>
    <recommendedName>
        <fullName evidence="2">Heparan-alpha-glucosaminide N-acetyltransferase catalytic domain-containing protein</fullName>
    </recommendedName>
</protein>
<evidence type="ECO:0000256" key="1">
    <source>
        <dbReference type="SAM" id="Phobius"/>
    </source>
</evidence>
<evidence type="ECO:0000259" key="2">
    <source>
        <dbReference type="Pfam" id="PF07786"/>
    </source>
</evidence>
<name>A0A1E3H3G0_9HYPH</name>
<dbReference type="AlphaFoldDB" id="A0A1E3H3G0"/>
<feature type="transmembrane region" description="Helical" evidence="1">
    <location>
        <begin position="97"/>
        <end position="116"/>
    </location>
</feature>
<sequence>MTSRITAPETDATNIAPPPSLRGRLDALDVARGLALVAMASYHLAWDLSFFELISADVAGDPGWRAYARAIAASFLLLVGVGLVLGHGGGLRRRPFLIRLAKIVAAAALISAATYVAFPDTFIYFGILHHIALASVVGLAFLRLPAMVTLAAAALALVLPSLVVLPAETGALGWWTGLTEWVKPANDFVPLFPWISAVLAGIGVTRIAIRAGLVARIGRWRASAMPVRLLASAGRHSLAVYLIHQPLLYGLVWLAATLLPADPAVERARFIDACEASCRDMSGEAALCTAHCGCIGDRIAAEGLFGTRRNAMSSGDPEDIRRVESASAACAAELTGD</sequence>
<dbReference type="RefSeq" id="WP_069306590.1">
    <property type="nucleotide sequence ID" value="NZ_MCRJ01000036.1"/>
</dbReference>
<keyword evidence="1" id="KW-0812">Transmembrane</keyword>
<keyword evidence="4" id="KW-1185">Reference proteome</keyword>
<feature type="transmembrane region" description="Helical" evidence="1">
    <location>
        <begin position="30"/>
        <end position="46"/>
    </location>
</feature>
<feature type="transmembrane region" description="Helical" evidence="1">
    <location>
        <begin position="66"/>
        <end position="85"/>
    </location>
</feature>
<dbReference type="Proteomes" id="UP000094622">
    <property type="component" value="Unassembled WGS sequence"/>
</dbReference>
<accession>A0A1E3H3G0</accession>
<keyword evidence="1" id="KW-1133">Transmembrane helix</keyword>